<feature type="transmembrane region" description="Helical" evidence="1">
    <location>
        <begin position="53"/>
        <end position="73"/>
    </location>
</feature>
<dbReference type="RefSeq" id="WP_055169476.1">
    <property type="nucleotide sequence ID" value="NZ_CATYLF010000016.1"/>
</dbReference>
<feature type="transmembrane region" description="Helical" evidence="1">
    <location>
        <begin position="85"/>
        <end position="110"/>
    </location>
</feature>
<sequence>MAQRRRRKYGYKFTEKTQSKKGIAAFILAVLSIAIFIYVIVNSFHHGGNGSMYLGSAGVSSMLVALVAVVLAVMSLREEESFKLFPYMSTVLSFLAAGMWIAIYVIGFLIV</sequence>
<dbReference type="Proteomes" id="UP000095453">
    <property type="component" value="Unassembled WGS sequence"/>
</dbReference>
<keyword evidence="1" id="KW-0812">Transmembrane</keyword>
<evidence type="ECO:0000313" key="3">
    <source>
        <dbReference type="Proteomes" id="UP000095453"/>
    </source>
</evidence>
<feature type="transmembrane region" description="Helical" evidence="1">
    <location>
        <begin position="21"/>
        <end position="41"/>
    </location>
</feature>
<evidence type="ECO:0000313" key="2">
    <source>
        <dbReference type="EMBL" id="CUN12304.1"/>
    </source>
</evidence>
<proteinExistence type="predicted"/>
<evidence type="ECO:0008006" key="4">
    <source>
        <dbReference type="Google" id="ProtNLM"/>
    </source>
</evidence>
<dbReference type="InterPro" id="IPR046140">
    <property type="entry name" value="DUF6142"/>
</dbReference>
<dbReference type="Pfam" id="PF19639">
    <property type="entry name" value="DUF6142"/>
    <property type="match status" value="1"/>
</dbReference>
<dbReference type="AlphaFoldDB" id="A0A173UBU1"/>
<gene>
    <name evidence="2" type="ORF">ERS852444_01978</name>
</gene>
<accession>A0A173UBU1</accession>
<evidence type="ECO:0000256" key="1">
    <source>
        <dbReference type="SAM" id="Phobius"/>
    </source>
</evidence>
<protein>
    <recommendedName>
        <fullName evidence="4">Calcium:proton exchanger</fullName>
    </recommendedName>
</protein>
<keyword evidence="1" id="KW-1133">Transmembrane helix</keyword>
<dbReference type="EMBL" id="CYXX01000014">
    <property type="protein sequence ID" value="CUN12304.1"/>
    <property type="molecule type" value="Genomic_DNA"/>
</dbReference>
<keyword evidence="1" id="KW-0472">Membrane</keyword>
<name>A0A173UBU1_9FIRM</name>
<reference evidence="2 3" key="1">
    <citation type="submission" date="2015-09" db="EMBL/GenBank/DDBJ databases">
        <authorList>
            <consortium name="Pathogen Informatics"/>
        </authorList>
    </citation>
    <scope>NUCLEOTIDE SEQUENCE [LARGE SCALE GENOMIC DNA]</scope>
    <source>
        <strain evidence="2 3">2789STDY5608887</strain>
    </source>
</reference>
<organism evidence="2 3">
    <name type="scientific">Roseburia inulinivorans</name>
    <dbReference type="NCBI Taxonomy" id="360807"/>
    <lineage>
        <taxon>Bacteria</taxon>
        <taxon>Bacillati</taxon>
        <taxon>Bacillota</taxon>
        <taxon>Clostridia</taxon>
        <taxon>Lachnospirales</taxon>
        <taxon>Lachnospiraceae</taxon>
        <taxon>Roseburia</taxon>
    </lineage>
</organism>